<dbReference type="Pfam" id="PF07715">
    <property type="entry name" value="Plug"/>
    <property type="match status" value="1"/>
</dbReference>
<comment type="similarity">
    <text evidence="7">Belongs to the TonB-dependent receptor family.</text>
</comment>
<name>A0A8J2XRW7_9BACT</name>
<accession>A0A8J2XRW7</accession>
<keyword evidence="2 7" id="KW-0813">Transport</keyword>
<dbReference type="NCBIfam" id="TIGR04057">
    <property type="entry name" value="SusC_RagA_signa"/>
    <property type="match status" value="1"/>
</dbReference>
<evidence type="ECO:0000256" key="6">
    <source>
        <dbReference type="ARBA" id="ARBA00023237"/>
    </source>
</evidence>
<dbReference type="InterPro" id="IPR008969">
    <property type="entry name" value="CarboxyPept-like_regulatory"/>
</dbReference>
<dbReference type="GO" id="GO:0009279">
    <property type="term" value="C:cell outer membrane"/>
    <property type="evidence" value="ECO:0007669"/>
    <property type="project" value="UniProtKB-SubCell"/>
</dbReference>
<evidence type="ECO:0000256" key="2">
    <source>
        <dbReference type="ARBA" id="ARBA00022448"/>
    </source>
</evidence>
<evidence type="ECO:0000256" key="7">
    <source>
        <dbReference type="PROSITE-ProRule" id="PRU01360"/>
    </source>
</evidence>
<keyword evidence="5 7" id="KW-0472">Membrane</keyword>
<dbReference type="NCBIfam" id="TIGR04056">
    <property type="entry name" value="OMP_RagA_SusC"/>
    <property type="match status" value="1"/>
</dbReference>
<evidence type="ECO:0000256" key="3">
    <source>
        <dbReference type="ARBA" id="ARBA00022452"/>
    </source>
</evidence>
<keyword evidence="6 7" id="KW-0998">Cell outer membrane</keyword>
<comment type="subcellular location">
    <subcellularLocation>
        <location evidence="1 7">Cell outer membrane</location>
        <topology evidence="1 7">Multi-pass membrane protein</topology>
    </subcellularLocation>
</comment>
<dbReference type="SUPFAM" id="SSF49464">
    <property type="entry name" value="Carboxypeptidase regulatory domain-like"/>
    <property type="match status" value="1"/>
</dbReference>
<comment type="caution">
    <text evidence="10">The sequence shown here is derived from an EMBL/GenBank/DDBJ whole genome shotgun (WGS) entry which is preliminary data.</text>
</comment>
<dbReference type="Pfam" id="PF13620">
    <property type="entry name" value="CarboxypepD_reg"/>
    <property type="match status" value="1"/>
</dbReference>
<gene>
    <name evidence="10" type="ORF">GCM10011511_30110</name>
</gene>
<dbReference type="InterPro" id="IPR023996">
    <property type="entry name" value="TonB-dep_OMP_SusC/RagA"/>
</dbReference>
<evidence type="ECO:0000313" key="11">
    <source>
        <dbReference type="Proteomes" id="UP000607559"/>
    </source>
</evidence>
<dbReference type="RefSeq" id="WP_188933068.1">
    <property type="nucleotide sequence ID" value="NZ_BMJC01000003.1"/>
</dbReference>
<evidence type="ECO:0000256" key="1">
    <source>
        <dbReference type="ARBA" id="ARBA00004571"/>
    </source>
</evidence>
<protein>
    <submittedName>
        <fullName evidence="10">SusC/RagA family TonB-linked outer membrane protein</fullName>
    </submittedName>
</protein>
<organism evidence="10 11">
    <name type="scientific">Puia dinghuensis</name>
    <dbReference type="NCBI Taxonomy" id="1792502"/>
    <lineage>
        <taxon>Bacteria</taxon>
        <taxon>Pseudomonadati</taxon>
        <taxon>Bacteroidota</taxon>
        <taxon>Chitinophagia</taxon>
        <taxon>Chitinophagales</taxon>
        <taxon>Chitinophagaceae</taxon>
        <taxon>Puia</taxon>
    </lineage>
</organism>
<keyword evidence="3 7" id="KW-1134">Transmembrane beta strand</keyword>
<evidence type="ECO:0000259" key="9">
    <source>
        <dbReference type="Pfam" id="PF07715"/>
    </source>
</evidence>
<dbReference type="InterPro" id="IPR039426">
    <property type="entry name" value="TonB-dep_rcpt-like"/>
</dbReference>
<evidence type="ECO:0000313" key="10">
    <source>
        <dbReference type="EMBL" id="GGB04772.1"/>
    </source>
</evidence>
<sequence>MQNTLTKRSKGIFFALLLLLSLAARSQQGSQIKGSVLNDKGDPIEGVTVTASETGYHTTRSTITNDKGVFTFSNLKAGKKYDFNFSYVGFEKQVVKGFLIDEGDNNSILVRLKPAGADLSQVVVIGYGERRKGELTGSVSSLKAAAIKDQVVTSFDAALAGKLAGVQVLQTTGSPGGNVSIHVRGTASISAGNNPLYVIDGYPVSQDVNTNSLPNPNTYQQPLNPLATIDVNDIESIDVLKDAASAAIYGSRGSNGVVLIRTKRGTPGKPKVNYAFSGGFQEVSKRIDVMNAYDYAKEAYDSHNNAYLDAVPTGKASDPNSIRPNNPSTWVPPQTLPYLSNQPGLTNTDWQKAVFRQAFLTNHTLSVSGGSDNLTYYVSGNYLDQDGIIINNNFKRYSLRGQLEAKEDRWKFGLNFSPSYTLTNQVASEGPWSSNGNPYGFPNAAGVVANALTYAPLFPVYNPDGTFADSVNQWGYGQTNVLNPVALATMIKDLVKNFRFTGSTYAEREIIKGLRYRLFFGTDINTFIEDYYRPTNLPIQSATLPSVAYGLTKTDQYLNWVVENTLTYSKRIGAGNLTALLGYNAQKENQYHSYAAANKFPTNAVTTLNAGQPSAVSSTLEQWSLESLLGRLQYDLLNKYFLSASLRRDGSSRFGYNHKWGWFPSASAGWIVSKENFFSGLSRTVSNLKLRASYGLTGNFSIPNYGALAQLTSSNYILGNQALTSGVAVTTPPNPNLTWENTASFDLGMELGFLQNALNITVDYYHSTTSKLLLNVPTPATSGFSTELQNIGQLTNTGVEVSANYFKSLHGGWSIDLSGNIAFNRNRVTRLGPGNAPIIVTGGTGSAYFITKVGQPIGSYYLLVQDGIYRNQEDLNKYPHFSNSHVGDFKFKDVNGDGVLNTLTDRAIVGNFQPNYTFGFSAALRYKNFDIAGVVQGTQGNKILDLFRRYIASSEGNFNNLNLMKGRFEDSNNIGVGYINRANRLATGNNGTISTWHVEDGSFVRIKSLSLGYSFGEDLLKRYGVGMLRLYATVQNPFTFTHYSLFNPEISDRPNNALSPGEDYGSYPLARSYVLGLNLTF</sequence>
<dbReference type="SUPFAM" id="SSF56935">
    <property type="entry name" value="Porins"/>
    <property type="match status" value="1"/>
</dbReference>
<dbReference type="Gene3D" id="2.170.130.10">
    <property type="entry name" value="TonB-dependent receptor, plug domain"/>
    <property type="match status" value="1"/>
</dbReference>
<evidence type="ECO:0000256" key="4">
    <source>
        <dbReference type="ARBA" id="ARBA00022692"/>
    </source>
</evidence>
<dbReference type="AlphaFoldDB" id="A0A8J2XRW7"/>
<keyword evidence="4 7" id="KW-0812">Transmembrane</keyword>
<keyword evidence="11" id="KW-1185">Reference proteome</keyword>
<dbReference type="Proteomes" id="UP000607559">
    <property type="component" value="Unassembled WGS sequence"/>
</dbReference>
<dbReference type="InterPro" id="IPR012910">
    <property type="entry name" value="Plug_dom"/>
</dbReference>
<keyword evidence="8" id="KW-0732">Signal</keyword>
<dbReference type="PROSITE" id="PS52016">
    <property type="entry name" value="TONB_DEPENDENT_REC_3"/>
    <property type="match status" value="1"/>
</dbReference>
<reference evidence="10" key="2">
    <citation type="submission" date="2020-09" db="EMBL/GenBank/DDBJ databases">
        <authorList>
            <person name="Sun Q."/>
            <person name="Zhou Y."/>
        </authorList>
    </citation>
    <scope>NUCLEOTIDE SEQUENCE</scope>
    <source>
        <strain evidence="10">CGMCC 1.15448</strain>
    </source>
</reference>
<reference evidence="10" key="1">
    <citation type="journal article" date="2014" name="Int. J. Syst. Evol. Microbiol.">
        <title>Complete genome sequence of Corynebacterium casei LMG S-19264T (=DSM 44701T), isolated from a smear-ripened cheese.</title>
        <authorList>
            <consortium name="US DOE Joint Genome Institute (JGI-PGF)"/>
            <person name="Walter F."/>
            <person name="Albersmeier A."/>
            <person name="Kalinowski J."/>
            <person name="Ruckert C."/>
        </authorList>
    </citation>
    <scope>NUCLEOTIDE SEQUENCE</scope>
    <source>
        <strain evidence="10">CGMCC 1.15448</strain>
    </source>
</reference>
<dbReference type="Gene3D" id="2.40.170.20">
    <property type="entry name" value="TonB-dependent receptor, beta-barrel domain"/>
    <property type="match status" value="1"/>
</dbReference>
<feature type="domain" description="TonB-dependent receptor plug" evidence="9">
    <location>
        <begin position="133"/>
        <end position="257"/>
    </location>
</feature>
<feature type="chain" id="PRO_5035292688" evidence="8">
    <location>
        <begin position="27"/>
        <end position="1081"/>
    </location>
</feature>
<dbReference type="EMBL" id="BMJC01000003">
    <property type="protein sequence ID" value="GGB04772.1"/>
    <property type="molecule type" value="Genomic_DNA"/>
</dbReference>
<proteinExistence type="inferred from homology"/>
<dbReference type="InterPro" id="IPR037066">
    <property type="entry name" value="Plug_dom_sf"/>
</dbReference>
<dbReference type="InterPro" id="IPR036942">
    <property type="entry name" value="Beta-barrel_TonB_sf"/>
</dbReference>
<evidence type="ECO:0000256" key="8">
    <source>
        <dbReference type="SAM" id="SignalP"/>
    </source>
</evidence>
<dbReference type="InterPro" id="IPR023997">
    <property type="entry name" value="TonB-dep_OMP_SusC/RagA_CS"/>
</dbReference>
<dbReference type="Gene3D" id="2.60.40.1120">
    <property type="entry name" value="Carboxypeptidase-like, regulatory domain"/>
    <property type="match status" value="1"/>
</dbReference>
<evidence type="ECO:0000256" key="5">
    <source>
        <dbReference type="ARBA" id="ARBA00023136"/>
    </source>
</evidence>
<feature type="signal peptide" evidence="8">
    <location>
        <begin position="1"/>
        <end position="26"/>
    </location>
</feature>